<evidence type="ECO:0000313" key="11">
    <source>
        <dbReference type="Proteomes" id="UP000664859"/>
    </source>
</evidence>
<dbReference type="Gene3D" id="1.25.40.10">
    <property type="entry name" value="Tetratricopeptide repeat domain"/>
    <property type="match status" value="2"/>
</dbReference>
<dbReference type="PANTHER" id="PTHR45783">
    <property type="entry name" value="KINESIN LIGHT CHAIN"/>
    <property type="match status" value="1"/>
</dbReference>
<keyword evidence="5" id="KW-0677">Repeat</keyword>
<dbReference type="Gene3D" id="3.80.10.10">
    <property type="entry name" value="Ribonuclease Inhibitor"/>
    <property type="match status" value="1"/>
</dbReference>
<evidence type="ECO:0008006" key="12">
    <source>
        <dbReference type="Google" id="ProtNLM"/>
    </source>
</evidence>
<reference evidence="10" key="1">
    <citation type="submission" date="2021-02" db="EMBL/GenBank/DDBJ databases">
        <title>First Annotated Genome of the Yellow-green Alga Tribonema minus.</title>
        <authorList>
            <person name="Mahan K.M."/>
        </authorList>
    </citation>
    <scope>NUCLEOTIDE SEQUENCE</scope>
    <source>
        <strain evidence="10">UTEX B ZZ1240</strain>
    </source>
</reference>
<comment type="subcellular location">
    <subcellularLocation>
        <location evidence="1">Cytoplasm</location>
        <location evidence="1">Cytoskeleton</location>
    </subcellularLocation>
</comment>
<dbReference type="Pfam" id="PF13374">
    <property type="entry name" value="TPR_10"/>
    <property type="match status" value="2"/>
</dbReference>
<evidence type="ECO:0000256" key="5">
    <source>
        <dbReference type="ARBA" id="ARBA00022737"/>
    </source>
</evidence>
<evidence type="ECO:0000256" key="9">
    <source>
        <dbReference type="ARBA" id="ARBA00023212"/>
    </source>
</evidence>
<evidence type="ECO:0000256" key="6">
    <source>
        <dbReference type="ARBA" id="ARBA00022803"/>
    </source>
</evidence>
<sequence length="544" mass="60218">MHGITHATAVKMFSELPQSEQAQAQEGFARYVLGLAPRMKILELHPDQTAAVLELLRAEVGNVRGLVQLFNSRDTLTKLRTAEWGACVTDLSDRLYAREMLFDTESLRRLALTIFEEALGPKHYETATALDNLGTVLVGRGEPWATDGVPFFRRAATSREEALGALHEHTVLSRFKLAHTLRDLGKPAEAEPVYRRALAVAEQMAGPKSMDVAVTLDNLATALQVLGRYAEAEPLYRRALAISEEVLGPRDLTTALFINNVGAVVGCLGEVAEAERLHRRALEIREAVGGPKHPDTAMSLFNVGYILNAQGKEAPAAAALLERALEVYTEVLGKKHPQTIKARQQLRKAQGRQYSLQSIAAAKNDNILRGDDTAMETLLAAFAVLASQRALPKPGWSLCRGLHYQVKPIVRFHLEGKWPSITVAHVLARKQVVHVELKNSWQEKEAGDIHMADMLKRVKSVSECNMSRNVFARIGDFTGLTVLDLSHFSVRNTPHLPEAICNIMGLETLRLKDWAAITRLPDSIVELQRLRTLDLGRASSNFKR</sequence>
<dbReference type="AlphaFoldDB" id="A0A835ZCG3"/>
<dbReference type="InterPro" id="IPR011990">
    <property type="entry name" value="TPR-like_helical_dom_sf"/>
</dbReference>
<proteinExistence type="inferred from homology"/>
<evidence type="ECO:0000256" key="8">
    <source>
        <dbReference type="ARBA" id="ARBA00023175"/>
    </source>
</evidence>
<keyword evidence="11" id="KW-1185">Reference proteome</keyword>
<keyword evidence="6" id="KW-0802">TPR repeat</keyword>
<evidence type="ECO:0000256" key="1">
    <source>
        <dbReference type="ARBA" id="ARBA00004245"/>
    </source>
</evidence>
<dbReference type="OrthoDB" id="197174at2759"/>
<dbReference type="SMART" id="SM00028">
    <property type="entry name" value="TPR"/>
    <property type="match status" value="3"/>
</dbReference>
<dbReference type="GO" id="GO:0005737">
    <property type="term" value="C:cytoplasm"/>
    <property type="evidence" value="ECO:0007669"/>
    <property type="project" value="TreeGrafter"/>
</dbReference>
<evidence type="ECO:0000256" key="7">
    <source>
        <dbReference type="ARBA" id="ARBA00023054"/>
    </source>
</evidence>
<dbReference type="InterPro" id="IPR019734">
    <property type="entry name" value="TPR_rpt"/>
</dbReference>
<dbReference type="GO" id="GO:0005874">
    <property type="term" value="C:microtubule"/>
    <property type="evidence" value="ECO:0007669"/>
    <property type="project" value="UniProtKB-KW"/>
</dbReference>
<dbReference type="SUPFAM" id="SSF52058">
    <property type="entry name" value="L domain-like"/>
    <property type="match status" value="1"/>
</dbReference>
<dbReference type="GO" id="GO:0019894">
    <property type="term" value="F:kinesin binding"/>
    <property type="evidence" value="ECO:0007669"/>
    <property type="project" value="TreeGrafter"/>
</dbReference>
<dbReference type="Proteomes" id="UP000664859">
    <property type="component" value="Unassembled WGS sequence"/>
</dbReference>
<evidence type="ECO:0000256" key="2">
    <source>
        <dbReference type="ARBA" id="ARBA00009622"/>
    </source>
</evidence>
<evidence type="ECO:0000256" key="4">
    <source>
        <dbReference type="ARBA" id="ARBA00022701"/>
    </source>
</evidence>
<evidence type="ECO:0000313" key="10">
    <source>
        <dbReference type="EMBL" id="KAG5188810.1"/>
    </source>
</evidence>
<protein>
    <recommendedName>
        <fullName evidence="12">Tetratricopeptide repeat protein</fullName>
    </recommendedName>
</protein>
<evidence type="ECO:0000256" key="3">
    <source>
        <dbReference type="ARBA" id="ARBA00022490"/>
    </source>
</evidence>
<accession>A0A835ZCG3</accession>
<dbReference type="GO" id="GO:0005871">
    <property type="term" value="C:kinesin complex"/>
    <property type="evidence" value="ECO:0007669"/>
    <property type="project" value="InterPro"/>
</dbReference>
<dbReference type="PANTHER" id="PTHR45783:SF3">
    <property type="entry name" value="KINESIN LIGHT CHAIN"/>
    <property type="match status" value="1"/>
</dbReference>
<keyword evidence="3" id="KW-0963">Cytoplasm</keyword>
<keyword evidence="7" id="KW-0175">Coiled coil</keyword>
<organism evidence="10 11">
    <name type="scientific">Tribonema minus</name>
    <dbReference type="NCBI Taxonomy" id="303371"/>
    <lineage>
        <taxon>Eukaryota</taxon>
        <taxon>Sar</taxon>
        <taxon>Stramenopiles</taxon>
        <taxon>Ochrophyta</taxon>
        <taxon>PX clade</taxon>
        <taxon>Xanthophyceae</taxon>
        <taxon>Tribonematales</taxon>
        <taxon>Tribonemataceae</taxon>
        <taxon>Tribonema</taxon>
    </lineage>
</organism>
<dbReference type="InterPro" id="IPR002151">
    <property type="entry name" value="Kinesin_light"/>
</dbReference>
<keyword evidence="9" id="KW-0206">Cytoskeleton</keyword>
<dbReference type="SUPFAM" id="SSF48452">
    <property type="entry name" value="TPR-like"/>
    <property type="match status" value="1"/>
</dbReference>
<keyword evidence="4" id="KW-0493">Microtubule</keyword>
<keyword evidence="8" id="KW-0505">Motor protein</keyword>
<comment type="similarity">
    <text evidence="2">Belongs to the kinesin light chain family.</text>
</comment>
<dbReference type="GO" id="GO:0007018">
    <property type="term" value="P:microtubule-based movement"/>
    <property type="evidence" value="ECO:0007669"/>
    <property type="project" value="TreeGrafter"/>
</dbReference>
<dbReference type="Pfam" id="PF13424">
    <property type="entry name" value="TPR_12"/>
    <property type="match status" value="1"/>
</dbReference>
<dbReference type="InterPro" id="IPR032675">
    <property type="entry name" value="LRR_dom_sf"/>
</dbReference>
<comment type="caution">
    <text evidence="10">The sequence shown here is derived from an EMBL/GenBank/DDBJ whole genome shotgun (WGS) entry which is preliminary data.</text>
</comment>
<dbReference type="EMBL" id="JAFCMP010000063">
    <property type="protein sequence ID" value="KAG5188810.1"/>
    <property type="molecule type" value="Genomic_DNA"/>
</dbReference>
<name>A0A835ZCG3_9STRA</name>
<gene>
    <name evidence="10" type="ORF">JKP88DRAFT_353297</name>
</gene>